<evidence type="ECO:0000313" key="3">
    <source>
        <dbReference type="Proteomes" id="UP000219439"/>
    </source>
</evidence>
<keyword evidence="1" id="KW-0175">Coiled coil</keyword>
<dbReference type="RefSeq" id="WP_141401188.1">
    <property type="nucleotide sequence ID" value="NZ_OBEL01000001.1"/>
</dbReference>
<proteinExistence type="predicted"/>
<feature type="coiled-coil region" evidence="1">
    <location>
        <begin position="315"/>
        <end position="349"/>
    </location>
</feature>
<dbReference type="AlphaFoldDB" id="A0A285NDR9"/>
<dbReference type="Proteomes" id="UP000219439">
    <property type="component" value="Unassembled WGS sequence"/>
</dbReference>
<dbReference type="OrthoDB" id="8429285at2"/>
<name>A0A285NDR9_9HYPH</name>
<reference evidence="2 3" key="1">
    <citation type="submission" date="2017-09" db="EMBL/GenBank/DDBJ databases">
        <authorList>
            <person name="Ehlers B."/>
            <person name="Leendertz F.H."/>
        </authorList>
    </citation>
    <scope>NUCLEOTIDE SEQUENCE [LARGE SCALE GENOMIC DNA]</scope>
    <source>
        <strain evidence="2 3">DSM 18289</strain>
    </source>
</reference>
<sequence>MTTAKNGAFAVLGVKEAVKWLIDSKEECNQKLQFQAELKGLLHPTTNEQFWKCDGERLTFFLKLRTRSASLLLNGAILLGLGELVARSRADERLIYHRLQSIFQSSYPEFKRLKLLKSALDLAAVHQKRPTKVFDQITVGSSLSILNWDTVGEAKHWINQHHTIGFSNAYGIWFLTRMILHSAPHRTRWLSEEADRRGLLNIVVNTVSTECSVSLEASRSALQTGVPFYIGFGLSMLYGTDGFKGWSSSQADNILSKNGVPLYGRMKASAFMLKEAVHSWYRQKERPDDNRRRQTLLRIEPKYALGGADYASQEIVRLKEEEKELASRYEEAEKQLQDALECAAMLNKEPDRYWSLFEPALVDTPEVYYRFAIAHADTEPRTEALKQSINRFDMIVGVKNPEQKFDANLDYHKNTSELAFWAAKSQFELSDRDGQDVGHVAVRRITRLEKKVRCFTTEPFASSRYGERFQNALHRWAVALEFAANIALLDKKSHLKSFERILQAVLNCFCKSLIPHCGKRVYWTVSAVCCLRLCRPGMQTIWVNGSMMKHYLISSEHC</sequence>
<evidence type="ECO:0000256" key="1">
    <source>
        <dbReference type="SAM" id="Coils"/>
    </source>
</evidence>
<dbReference type="EMBL" id="OBEL01000001">
    <property type="protein sequence ID" value="SNZ07448.1"/>
    <property type="molecule type" value="Genomic_DNA"/>
</dbReference>
<gene>
    <name evidence="2" type="ORF">SAMN06265368_0971</name>
</gene>
<evidence type="ECO:0000313" key="2">
    <source>
        <dbReference type="EMBL" id="SNZ07448.1"/>
    </source>
</evidence>
<organism evidence="2 3">
    <name type="scientific">Cohaesibacter gelatinilyticus</name>
    <dbReference type="NCBI Taxonomy" id="372072"/>
    <lineage>
        <taxon>Bacteria</taxon>
        <taxon>Pseudomonadati</taxon>
        <taxon>Pseudomonadota</taxon>
        <taxon>Alphaproteobacteria</taxon>
        <taxon>Hyphomicrobiales</taxon>
        <taxon>Cohaesibacteraceae</taxon>
    </lineage>
</organism>
<accession>A0A285NDR9</accession>
<protein>
    <submittedName>
        <fullName evidence="2">Uncharacterized protein</fullName>
    </submittedName>
</protein>
<keyword evidence="3" id="KW-1185">Reference proteome</keyword>